<dbReference type="GO" id="GO:0020037">
    <property type="term" value="F:heme binding"/>
    <property type="evidence" value="ECO:0007669"/>
    <property type="project" value="InterPro"/>
</dbReference>
<dbReference type="InterPro" id="IPR001128">
    <property type="entry name" value="Cyt_P450"/>
</dbReference>
<dbReference type="SUPFAM" id="SSF48264">
    <property type="entry name" value="Cytochrome P450"/>
    <property type="match status" value="1"/>
</dbReference>
<comment type="caution">
    <text evidence="1">The sequence shown here is derived from an EMBL/GenBank/DDBJ whole genome shotgun (WGS) entry which is preliminary data.</text>
</comment>
<reference evidence="1" key="1">
    <citation type="submission" date="2023-03" db="EMBL/GenBank/DDBJ databases">
        <title>Massive genome expansion in bonnet fungi (Mycena s.s.) driven by repeated elements and novel gene families across ecological guilds.</title>
        <authorList>
            <consortium name="Lawrence Berkeley National Laboratory"/>
            <person name="Harder C.B."/>
            <person name="Miyauchi S."/>
            <person name="Viragh M."/>
            <person name="Kuo A."/>
            <person name="Thoen E."/>
            <person name="Andreopoulos B."/>
            <person name="Lu D."/>
            <person name="Skrede I."/>
            <person name="Drula E."/>
            <person name="Henrissat B."/>
            <person name="Morin E."/>
            <person name="Kohler A."/>
            <person name="Barry K."/>
            <person name="LaButti K."/>
            <person name="Morin E."/>
            <person name="Salamov A."/>
            <person name="Lipzen A."/>
            <person name="Mereny Z."/>
            <person name="Hegedus B."/>
            <person name="Baldrian P."/>
            <person name="Stursova M."/>
            <person name="Weitz H."/>
            <person name="Taylor A."/>
            <person name="Grigoriev I.V."/>
            <person name="Nagy L.G."/>
            <person name="Martin F."/>
            <person name="Kauserud H."/>
        </authorList>
    </citation>
    <scope>NUCLEOTIDE SEQUENCE</scope>
    <source>
        <strain evidence="1">CBHHK002</strain>
    </source>
</reference>
<dbReference type="Gene3D" id="1.10.630.10">
    <property type="entry name" value="Cytochrome P450"/>
    <property type="match status" value="1"/>
</dbReference>
<gene>
    <name evidence="1" type="ORF">DFH08DRAFT_864650</name>
</gene>
<protein>
    <recommendedName>
        <fullName evidence="3">Cytochrome P450</fullName>
    </recommendedName>
</protein>
<dbReference type="GO" id="GO:0004497">
    <property type="term" value="F:monooxygenase activity"/>
    <property type="evidence" value="ECO:0007669"/>
    <property type="project" value="InterPro"/>
</dbReference>
<accession>A0AAD7A459</accession>
<sequence>MIRTLSHVQLLEEATTRLSELFRLHEQAASPISLLLPWLPGRAKQTKKKATKGLFDLLSRYVDLRRKSTVKSTGAIDVLITDGYDDATTITSRYTLGIIFAGVVNTGMIVRWTLLQLRDKPEWGEKVAEEIRAVLLSHNNVSSDPIQHRFCTLPLF</sequence>
<dbReference type="EMBL" id="JARIHO010000016">
    <property type="protein sequence ID" value="KAJ7349176.1"/>
    <property type="molecule type" value="Genomic_DNA"/>
</dbReference>
<dbReference type="Pfam" id="PF00067">
    <property type="entry name" value="p450"/>
    <property type="match status" value="1"/>
</dbReference>
<organism evidence="1 2">
    <name type="scientific">Mycena albidolilacea</name>
    <dbReference type="NCBI Taxonomy" id="1033008"/>
    <lineage>
        <taxon>Eukaryota</taxon>
        <taxon>Fungi</taxon>
        <taxon>Dikarya</taxon>
        <taxon>Basidiomycota</taxon>
        <taxon>Agaricomycotina</taxon>
        <taxon>Agaricomycetes</taxon>
        <taxon>Agaricomycetidae</taxon>
        <taxon>Agaricales</taxon>
        <taxon>Marasmiineae</taxon>
        <taxon>Mycenaceae</taxon>
        <taxon>Mycena</taxon>
    </lineage>
</organism>
<evidence type="ECO:0008006" key="3">
    <source>
        <dbReference type="Google" id="ProtNLM"/>
    </source>
</evidence>
<name>A0AAD7A459_9AGAR</name>
<dbReference type="AlphaFoldDB" id="A0AAD7A459"/>
<evidence type="ECO:0000313" key="1">
    <source>
        <dbReference type="EMBL" id="KAJ7349176.1"/>
    </source>
</evidence>
<dbReference type="InterPro" id="IPR036396">
    <property type="entry name" value="Cyt_P450_sf"/>
</dbReference>
<dbReference type="GO" id="GO:0005506">
    <property type="term" value="F:iron ion binding"/>
    <property type="evidence" value="ECO:0007669"/>
    <property type="project" value="InterPro"/>
</dbReference>
<dbReference type="Proteomes" id="UP001218218">
    <property type="component" value="Unassembled WGS sequence"/>
</dbReference>
<dbReference type="GO" id="GO:0016705">
    <property type="term" value="F:oxidoreductase activity, acting on paired donors, with incorporation or reduction of molecular oxygen"/>
    <property type="evidence" value="ECO:0007669"/>
    <property type="project" value="InterPro"/>
</dbReference>
<keyword evidence="2" id="KW-1185">Reference proteome</keyword>
<proteinExistence type="predicted"/>
<evidence type="ECO:0000313" key="2">
    <source>
        <dbReference type="Proteomes" id="UP001218218"/>
    </source>
</evidence>